<comment type="caution">
    <text evidence="1">The sequence shown here is derived from an EMBL/GenBank/DDBJ whole genome shotgun (WGS) entry which is preliminary data.</text>
</comment>
<keyword evidence="2" id="KW-1185">Reference proteome</keyword>
<proteinExistence type="predicted"/>
<evidence type="ECO:0000313" key="1">
    <source>
        <dbReference type="EMBL" id="MBD2567956.1"/>
    </source>
</evidence>
<dbReference type="EMBL" id="JACJST010000006">
    <property type="protein sequence ID" value="MBD2567956.1"/>
    <property type="molecule type" value="Genomic_DNA"/>
</dbReference>
<gene>
    <name evidence="1" type="ORF">H6G59_08555</name>
</gene>
<organism evidence="1 2">
    <name type="scientific">Anabaena lutea FACHB-196</name>
    <dbReference type="NCBI Taxonomy" id="2692881"/>
    <lineage>
        <taxon>Bacteria</taxon>
        <taxon>Bacillati</taxon>
        <taxon>Cyanobacteriota</taxon>
        <taxon>Cyanophyceae</taxon>
        <taxon>Nostocales</taxon>
        <taxon>Nostocaceae</taxon>
        <taxon>Anabaena</taxon>
    </lineage>
</organism>
<protein>
    <recommendedName>
        <fullName evidence="3">Amidohydrolase</fullName>
    </recommendedName>
</protein>
<dbReference type="RefSeq" id="WP_190713412.1">
    <property type="nucleotide sequence ID" value="NZ_JACJST010000006.1"/>
</dbReference>
<name>A0ABR8FGX5_9NOST</name>
<evidence type="ECO:0000313" key="2">
    <source>
        <dbReference type="Proteomes" id="UP000640531"/>
    </source>
</evidence>
<dbReference type="Proteomes" id="UP000640531">
    <property type="component" value="Unassembled WGS sequence"/>
</dbReference>
<evidence type="ECO:0008006" key="3">
    <source>
        <dbReference type="Google" id="ProtNLM"/>
    </source>
</evidence>
<accession>A0ABR8FGX5</accession>
<sequence>MTLALERPQKTKYTQIREKLSYLVIDIDAHTQEFHPAFWDYLELVGSTEIVDRFQSN</sequence>
<reference evidence="1 2" key="1">
    <citation type="journal article" date="2020" name="ISME J.">
        <title>Comparative genomics reveals insights into cyanobacterial evolution and habitat adaptation.</title>
        <authorList>
            <person name="Chen M.Y."/>
            <person name="Teng W.K."/>
            <person name="Zhao L."/>
            <person name="Hu C.X."/>
            <person name="Zhou Y.K."/>
            <person name="Han B.P."/>
            <person name="Song L.R."/>
            <person name="Shu W.S."/>
        </authorList>
    </citation>
    <scope>NUCLEOTIDE SEQUENCE [LARGE SCALE GENOMIC DNA]</scope>
    <source>
        <strain evidence="1 2">FACHB-196</strain>
    </source>
</reference>